<evidence type="ECO:0000313" key="5">
    <source>
        <dbReference type="RefSeq" id="XP_030757969.1"/>
    </source>
</evidence>
<organism evidence="4 5">
    <name type="scientific">Sitophilus oryzae</name>
    <name type="common">Rice weevil</name>
    <name type="synonym">Curculio oryzae</name>
    <dbReference type="NCBI Taxonomy" id="7048"/>
    <lineage>
        <taxon>Eukaryota</taxon>
        <taxon>Metazoa</taxon>
        <taxon>Ecdysozoa</taxon>
        <taxon>Arthropoda</taxon>
        <taxon>Hexapoda</taxon>
        <taxon>Insecta</taxon>
        <taxon>Pterygota</taxon>
        <taxon>Neoptera</taxon>
        <taxon>Endopterygota</taxon>
        <taxon>Coleoptera</taxon>
        <taxon>Polyphaga</taxon>
        <taxon>Cucujiformia</taxon>
        <taxon>Curculionidae</taxon>
        <taxon>Dryophthorinae</taxon>
        <taxon>Sitophilus</taxon>
    </lineage>
</organism>
<dbReference type="GeneID" id="115883711"/>
<dbReference type="OrthoDB" id="2570778at2759"/>
<keyword evidence="2" id="KW-0479">Metal-binding</keyword>
<dbReference type="AlphaFoldDB" id="A0A6J2Y4R4"/>
<evidence type="ECO:0000313" key="4">
    <source>
        <dbReference type="Proteomes" id="UP000504635"/>
    </source>
</evidence>
<dbReference type="Pfam" id="PF13359">
    <property type="entry name" value="DDE_Tnp_4"/>
    <property type="match status" value="1"/>
</dbReference>
<protein>
    <submittedName>
        <fullName evidence="5">Uncharacterized protein LOC115883711</fullName>
    </submittedName>
</protein>
<dbReference type="Proteomes" id="UP000504635">
    <property type="component" value="Unplaced"/>
</dbReference>
<gene>
    <name evidence="5" type="primary">LOC115883711</name>
</gene>
<sequence length="111" mass="12783">MAVVDANMRFTLVDIGTPRRNSDSGVFRRSIIGMGLENQFMKVTRACPLDKDRNLILPYVVVGDEAFALTNYMMRPYPRSGILNRRKKIFNYRLSRARRIVELAFGALRGR</sequence>
<name>A0A6J2Y4R4_SITOR</name>
<keyword evidence="4" id="KW-1185">Reference proteome</keyword>
<comment type="cofactor">
    <cofactor evidence="1">
        <name>a divalent metal cation</name>
        <dbReference type="ChEBI" id="CHEBI:60240"/>
    </cofactor>
</comment>
<dbReference type="KEGG" id="soy:115883711"/>
<reference evidence="5" key="1">
    <citation type="submission" date="2025-08" db="UniProtKB">
        <authorList>
            <consortium name="RefSeq"/>
        </authorList>
    </citation>
    <scope>IDENTIFICATION</scope>
    <source>
        <tissue evidence="5">Gonads</tissue>
    </source>
</reference>
<dbReference type="GO" id="GO:0046872">
    <property type="term" value="F:metal ion binding"/>
    <property type="evidence" value="ECO:0007669"/>
    <property type="project" value="UniProtKB-KW"/>
</dbReference>
<feature type="domain" description="DDE Tnp4" evidence="3">
    <location>
        <begin position="2"/>
        <end position="111"/>
    </location>
</feature>
<dbReference type="InParanoid" id="A0A6J2Y4R4"/>
<dbReference type="InterPro" id="IPR027806">
    <property type="entry name" value="HARBI1_dom"/>
</dbReference>
<accession>A0A6J2Y4R4</accession>
<dbReference type="RefSeq" id="XP_030757969.1">
    <property type="nucleotide sequence ID" value="XM_030902109.1"/>
</dbReference>
<proteinExistence type="predicted"/>
<evidence type="ECO:0000256" key="1">
    <source>
        <dbReference type="ARBA" id="ARBA00001968"/>
    </source>
</evidence>
<evidence type="ECO:0000256" key="2">
    <source>
        <dbReference type="ARBA" id="ARBA00022723"/>
    </source>
</evidence>
<evidence type="ECO:0000259" key="3">
    <source>
        <dbReference type="Pfam" id="PF13359"/>
    </source>
</evidence>